<feature type="region of interest" description="Disordered" evidence="13">
    <location>
        <begin position="66"/>
        <end position="110"/>
    </location>
</feature>
<feature type="region of interest" description="Disordered" evidence="13">
    <location>
        <begin position="1239"/>
        <end position="1268"/>
    </location>
</feature>
<feature type="transmembrane region" description="Helical" evidence="14">
    <location>
        <begin position="266"/>
        <end position="291"/>
    </location>
</feature>
<feature type="compositionally biased region" description="Polar residues" evidence="13">
    <location>
        <begin position="1705"/>
        <end position="1721"/>
    </location>
</feature>
<feature type="transmembrane region" description="Helical" evidence="14">
    <location>
        <begin position="1096"/>
        <end position="1117"/>
    </location>
</feature>
<dbReference type="Gene3D" id="3.90.550.10">
    <property type="entry name" value="Spore Coat Polysaccharide Biosynthesis Protein SpsA, Chain A"/>
    <property type="match status" value="1"/>
</dbReference>
<feature type="compositionally biased region" description="Low complexity" evidence="13">
    <location>
        <begin position="71"/>
        <end position="81"/>
    </location>
</feature>
<dbReference type="GO" id="GO:0004100">
    <property type="term" value="F:chitin synthase activity"/>
    <property type="evidence" value="ECO:0007669"/>
    <property type="project" value="UniProtKB-EC"/>
</dbReference>
<evidence type="ECO:0000259" key="15">
    <source>
        <dbReference type="Pfam" id="PF23000"/>
    </source>
</evidence>
<feature type="transmembrane region" description="Helical" evidence="14">
    <location>
        <begin position="1347"/>
        <end position="1367"/>
    </location>
</feature>
<dbReference type="OrthoDB" id="370884at2759"/>
<keyword evidence="4" id="KW-0328">Glycosyltransferase</keyword>
<dbReference type="FunFam" id="3.90.550.10:FF:000139">
    <property type="entry name" value="Chitin synthase 8"/>
    <property type="match status" value="1"/>
</dbReference>
<evidence type="ECO:0000256" key="13">
    <source>
        <dbReference type="SAM" id="MobiDB-lite"/>
    </source>
</evidence>
<comment type="subcellular location">
    <subcellularLocation>
        <location evidence="1">Cell membrane</location>
        <topology evidence="1">Multi-pass membrane protein</topology>
    </subcellularLocation>
</comment>
<proteinExistence type="inferred from homology"/>
<dbReference type="PANTHER" id="PTHR22914:SF42">
    <property type="entry name" value="CHITIN SYNTHASE"/>
    <property type="match status" value="1"/>
</dbReference>
<dbReference type="GO" id="GO:0005886">
    <property type="term" value="C:plasma membrane"/>
    <property type="evidence" value="ECO:0007669"/>
    <property type="project" value="UniProtKB-SubCell"/>
</dbReference>
<evidence type="ECO:0000256" key="12">
    <source>
        <dbReference type="ARBA" id="ARBA00048014"/>
    </source>
</evidence>
<dbReference type="EC" id="2.4.1.16" evidence="2"/>
<dbReference type="InterPro" id="IPR029044">
    <property type="entry name" value="Nucleotide-diphossugar_trans"/>
</dbReference>
<dbReference type="InterPro" id="IPR055120">
    <property type="entry name" value="Chs-1/2_IV_N"/>
</dbReference>
<feature type="transmembrane region" description="Helical" evidence="14">
    <location>
        <begin position="557"/>
        <end position="578"/>
    </location>
</feature>
<dbReference type="Pfam" id="PF23000">
    <property type="entry name" value="ChitinSynthase_IV_N"/>
    <property type="match status" value="1"/>
</dbReference>
<evidence type="ECO:0000256" key="11">
    <source>
        <dbReference type="ARBA" id="ARBA00046329"/>
    </source>
</evidence>
<feature type="compositionally biased region" description="Basic residues" evidence="13">
    <location>
        <begin position="1501"/>
        <end position="1514"/>
    </location>
</feature>
<evidence type="ECO:0000313" key="16">
    <source>
        <dbReference type="EMBL" id="OWF44368.1"/>
    </source>
</evidence>
<comment type="catalytic activity">
    <reaction evidence="12">
        <text>[(1-&gt;4)-N-acetyl-beta-D-glucosaminyl](n) + UDP-N-acetyl-alpha-D-glucosamine = [(1-&gt;4)-N-acetyl-beta-D-glucosaminyl](n+1) + UDP + H(+)</text>
        <dbReference type="Rhea" id="RHEA:16637"/>
        <dbReference type="Rhea" id="RHEA-COMP:9593"/>
        <dbReference type="Rhea" id="RHEA-COMP:9595"/>
        <dbReference type="ChEBI" id="CHEBI:15378"/>
        <dbReference type="ChEBI" id="CHEBI:17029"/>
        <dbReference type="ChEBI" id="CHEBI:57705"/>
        <dbReference type="ChEBI" id="CHEBI:58223"/>
        <dbReference type="EC" id="2.4.1.16"/>
    </reaction>
</comment>
<feature type="compositionally biased region" description="Basic and acidic residues" evidence="13">
    <location>
        <begin position="1491"/>
        <end position="1500"/>
    </location>
</feature>
<keyword evidence="10" id="KW-0325">Glycoprotein</keyword>
<protein>
    <recommendedName>
        <fullName evidence="2">chitin synthase</fullName>
        <ecNumber evidence="2">2.4.1.16</ecNumber>
    </recommendedName>
</protein>
<feature type="transmembrane region" description="Helical" evidence="14">
    <location>
        <begin position="1129"/>
        <end position="1148"/>
    </location>
</feature>
<evidence type="ECO:0000256" key="10">
    <source>
        <dbReference type="ARBA" id="ARBA00023180"/>
    </source>
</evidence>
<feature type="transmembrane region" description="Helical" evidence="14">
    <location>
        <begin position="233"/>
        <end position="254"/>
    </location>
</feature>
<keyword evidence="5" id="KW-0808">Transferase</keyword>
<evidence type="ECO:0000256" key="4">
    <source>
        <dbReference type="ARBA" id="ARBA00022676"/>
    </source>
</evidence>
<sequence>MAECLDLLQHNKVPETKPEGPVVRRTIPLPTTNGFTSTENLVMKSDMMHANNTGIVNPAFTENVDSVNTETPSWSDTSSTSDNKDPNSSRASTLTRTMENDTLPEPDRNYSVINETRDSTLTSNLDKKTGIKPWDVFRIMPRKSSSVFDDLFVNVIKKVVKVITSIFLTLFIMMMTILSKSLLFLITSNIYTNVTLDCVTTLLPREVTSCRRVLPDEPLKDTFQFSQNVEIRWVWALFIVVCTPYIFTCAKSVWRVCFKKTRHTRFRVLALVLVIETLHSLGISIFAFYLLPTLDPIRGLLLTFGVAFLPSLLKIFDNQSEIGKPVYLLIADFFAMLFQASVLILWPAVNLTRGQNLSESWSILVSLFLISLGWWENYVNTFTHLGKFGNALKEFKKNIRRMRTRIYMIVSFWKILVTFGFMLALMSEFKAPCVAELLYLGDDKAMECPHFVNPLNAANVESTNYMNDPFWISIVQVFSCLLCYTFAKSACKILLQVVSFALPLMLAAPIMLGLFMGNCESFKLNGSTGPLMPDYLYWTCDIHGISYDFLDSLVSDYYLPVTLGWWLSFMWVTFHIWIPRVERLAQTERLFVQPLYCGVLLEQSLMLNRRRDDKDRESRGSEKVKKFTEENTYMSADRLGERMPGGRGLFGQSNITPMIYVCATMWHETRKEMSQMLTSLFRLDNDQCARKNAQKFFDVVDPDYYEFEVHIFFDNAFEAHDDDEYEYHANTFVKQMINVLDEAASKVHKVMVKISPPTKYPTPYGGRLEWTLPGNNKLTVHLKDNAKIRHKKRWSQVMYMYYLLGYKLVAQPLDARRKQKLADNTFILALDGDVDFKPSAVQLLVDRMKKNEKVGAACGRIHPIGTGPMIWYQKFEYAISHWLQKATEHMIGCVLCSPGCFSLFRASSLMDDNVMRKYTTISTNARHYVQYDQGEDRWLCTLLLQQGYRVEYSAAADALTYAPEGFNEFYNQRRRWAPSTMANIMDLLMDWRNVISINENVSGLYMLYQLLLFISSMVTPGTIFLLIIGAFNSAFRIDLITSMLINLAPVVVFLIGCFVLTPKWQLRLAGVLSLIYSMVMMIVIVGLGLEIKREGICSPTTIFLVFLVGAFIIAAMLHPQEFTCLLHGALYFLAVPSMSMLLMIYSICNMHIVSWGTRENAVASNPAEPKKATKSHKISSIMDKFKNKNHEDSDYAFSFGNLFRCLCCPKPHEDKTGETFAAILEKLDGLESAMSKKKEAVQSTDAGTHVTEDDLSGKGTLDSHRKRSEESGIRYNPIYHNKAMPHEDDTPYWIHDPDIGHGKIRYLNKEEKSFWKDLVAKYLFPLESNEAQKKKMTKDLEQLRNKISLMFFMINALFVIIIFSLQYSNATSIGADGKQGSGLSIPLPCHDTETGKLLSLEPISLLFMSVFGIALVIQFIAMFFHRLATFLHIMASTEANCMKPNQTEVAQMDIASKVQLRKRRQAPQAGSLGGKFLNNFIEFAKDLEKRGSEHSNDGDRKKKKGSDKARSKKAMRALESLEQNKESVIHKAEVIKDRWKNLAKKAKYEGQGNNWGSLLRSVMGQSRTSLNTISEDDKRNSWFRGFAKMSRSNSEFSLPDMGSWSNRNSYAEPIFNIITDGIGPPETSRQRDNVKSIGVINNGKPDRNMDVIIESSSPTRRTENIYDTADGGAELVNDSDSETEASDASSSRHVSHDNDIVLRRVTTTVPKPTNDTGDTQL</sequence>
<feature type="transmembrane region" description="Helical" evidence="14">
    <location>
        <begin position="406"/>
        <end position="426"/>
    </location>
</feature>
<dbReference type="EMBL" id="NEDP02004804">
    <property type="protein sequence ID" value="OWF44368.1"/>
    <property type="molecule type" value="Genomic_DNA"/>
</dbReference>
<reference evidence="16 17" key="1">
    <citation type="journal article" date="2017" name="Nat. Ecol. Evol.">
        <title>Scallop genome provides insights into evolution of bilaterian karyotype and development.</title>
        <authorList>
            <person name="Wang S."/>
            <person name="Zhang J."/>
            <person name="Jiao W."/>
            <person name="Li J."/>
            <person name="Xun X."/>
            <person name="Sun Y."/>
            <person name="Guo X."/>
            <person name="Huan P."/>
            <person name="Dong B."/>
            <person name="Zhang L."/>
            <person name="Hu X."/>
            <person name="Sun X."/>
            <person name="Wang J."/>
            <person name="Zhao C."/>
            <person name="Wang Y."/>
            <person name="Wang D."/>
            <person name="Huang X."/>
            <person name="Wang R."/>
            <person name="Lv J."/>
            <person name="Li Y."/>
            <person name="Zhang Z."/>
            <person name="Liu B."/>
            <person name="Lu W."/>
            <person name="Hui Y."/>
            <person name="Liang J."/>
            <person name="Zhou Z."/>
            <person name="Hou R."/>
            <person name="Li X."/>
            <person name="Liu Y."/>
            <person name="Li H."/>
            <person name="Ning X."/>
            <person name="Lin Y."/>
            <person name="Zhao L."/>
            <person name="Xing Q."/>
            <person name="Dou J."/>
            <person name="Li Y."/>
            <person name="Mao J."/>
            <person name="Guo H."/>
            <person name="Dou H."/>
            <person name="Li T."/>
            <person name="Mu C."/>
            <person name="Jiang W."/>
            <person name="Fu Q."/>
            <person name="Fu X."/>
            <person name="Miao Y."/>
            <person name="Liu J."/>
            <person name="Yu Q."/>
            <person name="Li R."/>
            <person name="Liao H."/>
            <person name="Li X."/>
            <person name="Kong Y."/>
            <person name="Jiang Z."/>
            <person name="Chourrout D."/>
            <person name="Li R."/>
            <person name="Bao Z."/>
        </authorList>
    </citation>
    <scope>NUCLEOTIDE SEQUENCE [LARGE SCALE GENOMIC DNA]</scope>
    <source>
        <strain evidence="16 17">PY_sf001</strain>
    </source>
</reference>
<keyword evidence="8" id="KW-0175">Coiled coil</keyword>
<keyword evidence="3" id="KW-1003">Cell membrane</keyword>
<evidence type="ECO:0000256" key="7">
    <source>
        <dbReference type="ARBA" id="ARBA00022989"/>
    </source>
</evidence>
<evidence type="ECO:0000256" key="14">
    <source>
        <dbReference type="SAM" id="Phobius"/>
    </source>
</evidence>
<evidence type="ECO:0000313" key="17">
    <source>
        <dbReference type="Proteomes" id="UP000242188"/>
    </source>
</evidence>
<feature type="transmembrane region" description="Helical" evidence="14">
    <location>
        <begin position="328"/>
        <end position="349"/>
    </location>
</feature>
<dbReference type="SUPFAM" id="SSF53448">
    <property type="entry name" value="Nucleotide-diphospho-sugar transferases"/>
    <property type="match status" value="1"/>
</dbReference>
<evidence type="ECO:0000256" key="8">
    <source>
        <dbReference type="ARBA" id="ARBA00023054"/>
    </source>
</evidence>
<feature type="transmembrane region" description="Helical" evidence="14">
    <location>
        <begin position="1068"/>
        <end position="1089"/>
    </location>
</feature>
<feature type="transmembrane region" description="Helical" evidence="14">
    <location>
        <begin position="166"/>
        <end position="186"/>
    </location>
</feature>
<feature type="region of interest" description="Disordered" evidence="13">
    <location>
        <begin position="10"/>
        <end position="31"/>
    </location>
</feature>
<feature type="transmembrane region" description="Helical" evidence="14">
    <location>
        <begin position="1403"/>
        <end position="1424"/>
    </location>
</feature>
<evidence type="ECO:0000256" key="1">
    <source>
        <dbReference type="ARBA" id="ARBA00004651"/>
    </source>
</evidence>
<dbReference type="PANTHER" id="PTHR22914">
    <property type="entry name" value="CHITIN SYNTHASE"/>
    <property type="match status" value="1"/>
</dbReference>
<feature type="transmembrane region" description="Helical" evidence="14">
    <location>
        <begin position="1006"/>
        <end position="1031"/>
    </location>
</feature>
<feature type="domain" description="Chitin synthase chs-1/2 N-terminal putative transporter" evidence="15">
    <location>
        <begin position="158"/>
        <end position="559"/>
    </location>
</feature>
<evidence type="ECO:0000256" key="6">
    <source>
        <dbReference type="ARBA" id="ARBA00022692"/>
    </source>
</evidence>
<dbReference type="CDD" id="cd04190">
    <property type="entry name" value="Chitin_synth_C"/>
    <property type="match status" value="1"/>
</dbReference>
<feature type="compositionally biased region" description="Basic and acidic residues" evidence="13">
    <location>
        <begin position="1250"/>
        <end position="1268"/>
    </location>
</feature>
<feature type="transmembrane region" description="Helical" evidence="14">
    <location>
        <begin position="361"/>
        <end position="385"/>
    </location>
</feature>
<evidence type="ECO:0000256" key="2">
    <source>
        <dbReference type="ARBA" id="ARBA00012543"/>
    </source>
</evidence>
<feature type="transmembrane region" description="Helical" evidence="14">
    <location>
        <begin position="1043"/>
        <end position="1062"/>
    </location>
</feature>
<keyword evidence="6 14" id="KW-0812">Transmembrane</keyword>
<feature type="transmembrane region" description="Helical" evidence="14">
    <location>
        <begin position="470"/>
        <end position="487"/>
    </location>
</feature>
<organism evidence="16 17">
    <name type="scientific">Mizuhopecten yessoensis</name>
    <name type="common">Japanese scallop</name>
    <name type="synonym">Patinopecten yessoensis</name>
    <dbReference type="NCBI Taxonomy" id="6573"/>
    <lineage>
        <taxon>Eukaryota</taxon>
        <taxon>Metazoa</taxon>
        <taxon>Spiralia</taxon>
        <taxon>Lophotrochozoa</taxon>
        <taxon>Mollusca</taxon>
        <taxon>Bivalvia</taxon>
        <taxon>Autobranchia</taxon>
        <taxon>Pteriomorphia</taxon>
        <taxon>Pectinida</taxon>
        <taxon>Pectinoidea</taxon>
        <taxon>Pectinidae</taxon>
        <taxon>Mizuhopecten</taxon>
    </lineage>
</organism>
<feature type="transmembrane region" description="Helical" evidence="14">
    <location>
        <begin position="297"/>
        <end position="316"/>
    </location>
</feature>
<evidence type="ECO:0000256" key="5">
    <source>
        <dbReference type="ARBA" id="ARBA00022679"/>
    </source>
</evidence>
<feature type="region of interest" description="Disordered" evidence="13">
    <location>
        <begin position="1621"/>
        <end position="1721"/>
    </location>
</feature>
<comment type="similarity">
    <text evidence="11">Belongs to the chitin synthase family. Class IV subfamily.</text>
</comment>
<gene>
    <name evidence="16" type="ORF">KP79_PYT24520</name>
</gene>
<dbReference type="GO" id="GO:0006031">
    <property type="term" value="P:chitin biosynthetic process"/>
    <property type="evidence" value="ECO:0007669"/>
    <property type="project" value="TreeGrafter"/>
</dbReference>
<evidence type="ECO:0000256" key="9">
    <source>
        <dbReference type="ARBA" id="ARBA00023136"/>
    </source>
</evidence>
<comment type="caution">
    <text evidence="16">The sequence shown here is derived from an EMBL/GenBank/DDBJ whole genome shotgun (WGS) entry which is preliminary data.</text>
</comment>
<keyword evidence="7 14" id="KW-1133">Transmembrane helix</keyword>
<dbReference type="Pfam" id="PF03142">
    <property type="entry name" value="Chitin_synth_2"/>
    <property type="match status" value="1"/>
</dbReference>
<evidence type="ECO:0000256" key="3">
    <source>
        <dbReference type="ARBA" id="ARBA00022475"/>
    </source>
</evidence>
<dbReference type="InterPro" id="IPR004835">
    <property type="entry name" value="Chitin_synth"/>
</dbReference>
<keyword evidence="17" id="KW-1185">Reference proteome</keyword>
<name>A0A210Q6J9_MIZYE</name>
<dbReference type="Proteomes" id="UP000242188">
    <property type="component" value="Unassembled WGS sequence"/>
</dbReference>
<keyword evidence="9 14" id="KW-0472">Membrane</keyword>
<accession>A0A210Q6J9</accession>
<feature type="region of interest" description="Disordered" evidence="13">
    <location>
        <begin position="1491"/>
        <end position="1514"/>
    </location>
</feature>
<feature type="transmembrane region" description="Helical" evidence="14">
    <location>
        <begin position="494"/>
        <end position="516"/>
    </location>
</feature>